<evidence type="ECO:0000313" key="1">
    <source>
        <dbReference type="EMBL" id="ELY89833.1"/>
    </source>
</evidence>
<dbReference type="PATRIC" id="fig|1230458.4.peg.2526"/>
<proteinExistence type="predicted"/>
<dbReference type="Proteomes" id="UP000011648">
    <property type="component" value="Unassembled WGS sequence"/>
</dbReference>
<protein>
    <submittedName>
        <fullName evidence="1">Uncharacterized protein</fullName>
    </submittedName>
</protein>
<evidence type="ECO:0000313" key="2">
    <source>
        <dbReference type="Proteomes" id="UP000011648"/>
    </source>
</evidence>
<dbReference type="AlphaFoldDB" id="L9ZXF8"/>
<gene>
    <name evidence="1" type="ORF">C484_12561</name>
</gene>
<dbReference type="Gene3D" id="2.60.120.380">
    <property type="match status" value="1"/>
</dbReference>
<sequence>MKRNRRSLMLALVTMMTLALSVGGVVASDSIDADVSIVGADDAKTGSDDEFTTERVDETDFEETSISVIDADTNASTDESIAITTDDETTVLEPPTNDTRTIAADEFDVTTVDGDGADDAGPTATYDIDGTIDPGEGTAYGPHSLAAGESLTVDVSWDAADSDLCLGLMTPDGEIVCAEESNGQGSVTVEVEESGDYYAFVGNEGPYTAAYTGHSRV</sequence>
<keyword evidence="2" id="KW-1185">Reference proteome</keyword>
<dbReference type="EMBL" id="AOIL01000048">
    <property type="protein sequence ID" value="ELY89833.1"/>
    <property type="molecule type" value="Genomic_DNA"/>
</dbReference>
<name>L9ZXF8_9EURY</name>
<accession>L9ZXF8</accession>
<reference evidence="1 2" key="1">
    <citation type="journal article" date="2014" name="PLoS Genet.">
        <title>Phylogenetically driven sequencing of extremely halophilic archaea reveals strategies for static and dynamic osmo-response.</title>
        <authorList>
            <person name="Becker E.A."/>
            <person name="Seitzer P.M."/>
            <person name="Tritt A."/>
            <person name="Larsen D."/>
            <person name="Krusor M."/>
            <person name="Yao A.I."/>
            <person name="Wu D."/>
            <person name="Madern D."/>
            <person name="Eisen J.A."/>
            <person name="Darling A.E."/>
            <person name="Facciotti M.T."/>
        </authorList>
    </citation>
    <scope>NUCLEOTIDE SEQUENCE [LARGE SCALE GENOMIC DNA]</scope>
    <source>
        <strain evidence="1 2">DSM 12281</strain>
    </source>
</reference>
<dbReference type="RefSeq" id="WP_006826230.1">
    <property type="nucleotide sequence ID" value="NZ_AOIL01000048.1"/>
</dbReference>
<organism evidence="1 2">
    <name type="scientific">Natrialba taiwanensis DSM 12281</name>
    <dbReference type="NCBI Taxonomy" id="1230458"/>
    <lineage>
        <taxon>Archaea</taxon>
        <taxon>Methanobacteriati</taxon>
        <taxon>Methanobacteriota</taxon>
        <taxon>Stenosarchaea group</taxon>
        <taxon>Halobacteria</taxon>
        <taxon>Halobacteriales</taxon>
        <taxon>Natrialbaceae</taxon>
        <taxon>Natrialba</taxon>
    </lineage>
</organism>
<comment type="caution">
    <text evidence="1">The sequence shown here is derived from an EMBL/GenBank/DDBJ whole genome shotgun (WGS) entry which is preliminary data.</text>
</comment>